<accession>A0A8J5CHI5</accession>
<dbReference type="EMBL" id="JACEEZ010010340">
    <property type="protein sequence ID" value="KAG0721893.1"/>
    <property type="molecule type" value="Genomic_DNA"/>
</dbReference>
<dbReference type="Proteomes" id="UP000770661">
    <property type="component" value="Unassembled WGS sequence"/>
</dbReference>
<organism evidence="2 3">
    <name type="scientific">Chionoecetes opilio</name>
    <name type="common">Atlantic snow crab</name>
    <name type="synonym">Cancer opilio</name>
    <dbReference type="NCBI Taxonomy" id="41210"/>
    <lineage>
        <taxon>Eukaryota</taxon>
        <taxon>Metazoa</taxon>
        <taxon>Ecdysozoa</taxon>
        <taxon>Arthropoda</taxon>
        <taxon>Crustacea</taxon>
        <taxon>Multicrustacea</taxon>
        <taxon>Malacostraca</taxon>
        <taxon>Eumalacostraca</taxon>
        <taxon>Eucarida</taxon>
        <taxon>Decapoda</taxon>
        <taxon>Pleocyemata</taxon>
        <taxon>Brachyura</taxon>
        <taxon>Eubrachyura</taxon>
        <taxon>Majoidea</taxon>
        <taxon>Majidae</taxon>
        <taxon>Chionoecetes</taxon>
    </lineage>
</organism>
<evidence type="ECO:0000313" key="3">
    <source>
        <dbReference type="Proteomes" id="UP000770661"/>
    </source>
</evidence>
<sequence>MASAPFRARRSSREGEGREEDEEDEGNHHHHHHQEEDEAIFLKDEEEKVEKELEEEEESGPKITWGPIADTDPDMVYFDYDNPTNLTVLVGHRAALPCTVLNLNARNTIKQSPQAALLLFSTRFCSTKPTSPCAYFGEQLTESCSPKVCSLSKIVPV</sequence>
<feature type="compositionally biased region" description="Basic and acidic residues" evidence="1">
    <location>
        <begin position="40"/>
        <end position="51"/>
    </location>
</feature>
<feature type="region of interest" description="Disordered" evidence="1">
    <location>
        <begin position="1"/>
        <end position="68"/>
    </location>
</feature>
<protein>
    <submittedName>
        <fullName evidence="2">Uncharacterized protein</fullName>
    </submittedName>
</protein>
<name>A0A8J5CHI5_CHIOP</name>
<comment type="caution">
    <text evidence="2">The sequence shown here is derived from an EMBL/GenBank/DDBJ whole genome shotgun (WGS) entry which is preliminary data.</text>
</comment>
<gene>
    <name evidence="2" type="ORF">GWK47_045533</name>
</gene>
<reference evidence="2" key="1">
    <citation type="submission" date="2020-07" db="EMBL/GenBank/DDBJ databases">
        <title>The High-quality genome of the commercially important snow crab, Chionoecetes opilio.</title>
        <authorList>
            <person name="Jeong J.-H."/>
            <person name="Ryu S."/>
        </authorList>
    </citation>
    <scope>NUCLEOTIDE SEQUENCE</scope>
    <source>
        <strain evidence="2">MADBK_172401_WGS</strain>
        <tissue evidence="2">Digestive gland</tissue>
    </source>
</reference>
<proteinExistence type="predicted"/>
<evidence type="ECO:0000256" key="1">
    <source>
        <dbReference type="SAM" id="MobiDB-lite"/>
    </source>
</evidence>
<keyword evidence="3" id="KW-1185">Reference proteome</keyword>
<evidence type="ECO:0000313" key="2">
    <source>
        <dbReference type="EMBL" id="KAG0721893.1"/>
    </source>
</evidence>
<dbReference type="AlphaFoldDB" id="A0A8J5CHI5"/>